<keyword evidence="2" id="KW-1185">Reference proteome</keyword>
<sequence>MLKPRFFFRTTNAIAYRYCNASLNKKWATHRHRLWDEFNDPAKSRIELLSNVPSSINRDQWAGFVAYRLKSSTVKSCRRNKEIRRKQTMPHTSGSKANSRRRHELFLKTGKNPTREKMFIETHRRKDGSFVNDEARTIVEQIESTQGNSNESEIFSDDIIGKVLGKEHSGRVRCMGMGAAPSNTFKNIKQRLNELNHSSSSFGASSATFSYLQQEVTHLKSQLASTLTALKAYMISKEGRVPEQFIGLFASQPHPSDDAESEPTSPVDVRGSSGSSYQNQQANT</sequence>
<organism evidence="2 3">
    <name type="scientific">Nicotiana tabacum</name>
    <name type="common">Common tobacco</name>
    <dbReference type="NCBI Taxonomy" id="4097"/>
    <lineage>
        <taxon>Eukaryota</taxon>
        <taxon>Viridiplantae</taxon>
        <taxon>Streptophyta</taxon>
        <taxon>Embryophyta</taxon>
        <taxon>Tracheophyta</taxon>
        <taxon>Spermatophyta</taxon>
        <taxon>Magnoliopsida</taxon>
        <taxon>eudicotyledons</taxon>
        <taxon>Gunneridae</taxon>
        <taxon>Pentapetalae</taxon>
        <taxon>asterids</taxon>
        <taxon>lamiids</taxon>
        <taxon>Solanales</taxon>
        <taxon>Solanaceae</taxon>
        <taxon>Nicotianoideae</taxon>
        <taxon>Nicotianeae</taxon>
        <taxon>Nicotiana</taxon>
    </lineage>
</organism>
<feature type="compositionally biased region" description="Polar residues" evidence="1">
    <location>
        <begin position="272"/>
        <end position="284"/>
    </location>
</feature>
<name>A0A1S4C3D6_TOBAC</name>
<dbReference type="Proteomes" id="UP000790787">
    <property type="component" value="Chromosome 22"/>
</dbReference>
<dbReference type="OMA" id="NKKWATH"/>
<reference evidence="2" key="1">
    <citation type="journal article" date="2014" name="Nat. Commun.">
        <title>The tobacco genome sequence and its comparison with those of tomato and potato.</title>
        <authorList>
            <person name="Sierro N."/>
            <person name="Battey J.N."/>
            <person name="Ouadi S."/>
            <person name="Bakaher N."/>
            <person name="Bovet L."/>
            <person name="Willig A."/>
            <person name="Goepfert S."/>
            <person name="Peitsch M.C."/>
            <person name="Ivanov N.V."/>
        </authorList>
    </citation>
    <scope>NUCLEOTIDE SEQUENCE [LARGE SCALE GENOMIC DNA]</scope>
</reference>
<dbReference type="PANTHER" id="PTHR33144:SF45">
    <property type="entry name" value="TRANSPOSASE TNP1_EN_SPM-LIKE DOMAIN-CONTAINING PROTEIN"/>
    <property type="match status" value="1"/>
</dbReference>
<dbReference type="RefSeq" id="XP_016495686.1">
    <property type="nucleotide sequence ID" value="XM_016640200.2"/>
</dbReference>
<feature type="region of interest" description="Disordered" evidence="1">
    <location>
        <begin position="250"/>
        <end position="284"/>
    </location>
</feature>
<dbReference type="PaxDb" id="4097-A0A1S4C3D6"/>
<gene>
    <name evidence="3" type="primary">LOC107814752</name>
</gene>
<dbReference type="KEGG" id="nta:107814752"/>
<dbReference type="AlphaFoldDB" id="A0A1S4C3D6"/>
<dbReference type="RefSeq" id="XP_016495686.1">
    <property type="nucleotide sequence ID" value="XM_016640200.1"/>
</dbReference>
<evidence type="ECO:0000256" key="1">
    <source>
        <dbReference type="SAM" id="MobiDB-lite"/>
    </source>
</evidence>
<reference evidence="3" key="2">
    <citation type="submission" date="2025-08" db="UniProtKB">
        <authorList>
            <consortium name="RefSeq"/>
        </authorList>
    </citation>
    <scope>IDENTIFICATION</scope>
    <source>
        <tissue evidence="3">Leaf</tissue>
    </source>
</reference>
<evidence type="ECO:0000313" key="3">
    <source>
        <dbReference type="RefSeq" id="XP_016495686.1"/>
    </source>
</evidence>
<evidence type="ECO:0000313" key="2">
    <source>
        <dbReference type="Proteomes" id="UP000790787"/>
    </source>
</evidence>
<dbReference type="PANTHER" id="PTHR33144">
    <property type="entry name" value="OS10G0409366 PROTEIN-RELATED"/>
    <property type="match status" value="1"/>
</dbReference>
<protein>
    <submittedName>
        <fullName evidence="3">Uncharacterized protein LOC107814752</fullName>
    </submittedName>
</protein>
<accession>A0A1S4C3D6</accession>
<dbReference type="OrthoDB" id="1296398at2759"/>
<dbReference type="InterPro" id="IPR004252">
    <property type="entry name" value="Probable_transposase_24"/>
</dbReference>
<dbReference type="Pfam" id="PF03004">
    <property type="entry name" value="Transposase_24"/>
    <property type="match status" value="1"/>
</dbReference>
<proteinExistence type="predicted"/>
<dbReference type="GeneID" id="107814752"/>